<proteinExistence type="predicted"/>
<sequence>MKRFKYILAATIAILAIASCKKNNPIQDEEWSSVGSVTGTWHMSSWTGLTSADIYVSFNDNGTFDLYQRLYSPVYEHLTGSWTLNEGLLSGTYEDGEPWHADYNVLIRSTGNEMILTATYNADDKATYVRAEIPDEILSGDLSLKSEGNAATVPEFRFL</sequence>
<dbReference type="EMBL" id="JADIMK010000015">
    <property type="protein sequence ID" value="MBO8455176.1"/>
    <property type="molecule type" value="Genomic_DNA"/>
</dbReference>
<reference evidence="2" key="2">
    <citation type="journal article" date="2021" name="PeerJ">
        <title>Extensive microbial diversity within the chicken gut microbiome revealed by metagenomics and culture.</title>
        <authorList>
            <person name="Gilroy R."/>
            <person name="Ravi A."/>
            <person name="Getino M."/>
            <person name="Pursley I."/>
            <person name="Horton D.L."/>
            <person name="Alikhan N.F."/>
            <person name="Baker D."/>
            <person name="Gharbi K."/>
            <person name="Hall N."/>
            <person name="Watson M."/>
            <person name="Adriaenssens E.M."/>
            <person name="Foster-Nyarko E."/>
            <person name="Jarju S."/>
            <person name="Secka A."/>
            <person name="Antonio M."/>
            <person name="Oren A."/>
            <person name="Chaudhuri R.R."/>
            <person name="La Ragione R."/>
            <person name="Hildebrand F."/>
            <person name="Pallen M.J."/>
        </authorList>
    </citation>
    <scope>NUCLEOTIDE SEQUENCE</scope>
    <source>
        <strain evidence="2">B1-3475</strain>
    </source>
</reference>
<accession>A0A9D9MZ05</accession>
<dbReference type="InterPro" id="IPR024311">
    <property type="entry name" value="Lipocalin-like"/>
</dbReference>
<feature type="domain" description="Lipocalin-like" evidence="1">
    <location>
        <begin position="38"/>
        <end position="115"/>
    </location>
</feature>
<name>A0A9D9MZ05_9BACT</name>
<evidence type="ECO:0000313" key="3">
    <source>
        <dbReference type="Proteomes" id="UP000823617"/>
    </source>
</evidence>
<comment type="caution">
    <text evidence="2">The sequence shown here is derived from an EMBL/GenBank/DDBJ whole genome shotgun (WGS) entry which is preliminary data.</text>
</comment>
<dbReference type="AlphaFoldDB" id="A0A9D9MZ05"/>
<evidence type="ECO:0000259" key="1">
    <source>
        <dbReference type="Pfam" id="PF13648"/>
    </source>
</evidence>
<reference evidence="2" key="1">
    <citation type="submission" date="2020-10" db="EMBL/GenBank/DDBJ databases">
        <authorList>
            <person name="Gilroy R."/>
        </authorList>
    </citation>
    <scope>NUCLEOTIDE SEQUENCE</scope>
    <source>
        <strain evidence="2">B1-3475</strain>
    </source>
</reference>
<organism evidence="2 3">
    <name type="scientific">Candidatus Cryptobacteroides intestinigallinarum</name>
    <dbReference type="NCBI Taxonomy" id="2840767"/>
    <lineage>
        <taxon>Bacteria</taxon>
        <taxon>Pseudomonadati</taxon>
        <taxon>Bacteroidota</taxon>
        <taxon>Bacteroidia</taxon>
        <taxon>Bacteroidales</taxon>
        <taxon>Candidatus Cryptobacteroides</taxon>
    </lineage>
</organism>
<dbReference type="PROSITE" id="PS51257">
    <property type="entry name" value="PROKAR_LIPOPROTEIN"/>
    <property type="match status" value="1"/>
</dbReference>
<gene>
    <name evidence="2" type="ORF">IAC08_02070</name>
</gene>
<evidence type="ECO:0000313" key="2">
    <source>
        <dbReference type="EMBL" id="MBO8455176.1"/>
    </source>
</evidence>
<protein>
    <submittedName>
        <fullName evidence="2">Lipocalin family protein</fullName>
    </submittedName>
</protein>
<dbReference type="Pfam" id="PF13648">
    <property type="entry name" value="Lipocalin_4"/>
    <property type="match status" value="1"/>
</dbReference>
<dbReference type="Proteomes" id="UP000823617">
    <property type="component" value="Unassembled WGS sequence"/>
</dbReference>